<accession>A0ACD0P0P7</accession>
<evidence type="ECO:0000313" key="1">
    <source>
        <dbReference type="EMBL" id="PWN51586.1"/>
    </source>
</evidence>
<gene>
    <name evidence="1" type="ORF">IE53DRAFT_45396</name>
</gene>
<keyword evidence="2" id="KW-1185">Reference proteome</keyword>
<organism evidence="1 2">
    <name type="scientific">Violaceomyces palustris</name>
    <dbReference type="NCBI Taxonomy" id="1673888"/>
    <lineage>
        <taxon>Eukaryota</taxon>
        <taxon>Fungi</taxon>
        <taxon>Dikarya</taxon>
        <taxon>Basidiomycota</taxon>
        <taxon>Ustilaginomycotina</taxon>
        <taxon>Ustilaginomycetes</taxon>
        <taxon>Violaceomycetales</taxon>
        <taxon>Violaceomycetaceae</taxon>
        <taxon>Violaceomyces</taxon>
    </lineage>
</organism>
<reference evidence="1 2" key="1">
    <citation type="journal article" date="2018" name="Mol. Biol. Evol.">
        <title>Broad Genomic Sampling Reveals a Smut Pathogenic Ancestry of the Fungal Clade Ustilaginomycotina.</title>
        <authorList>
            <person name="Kijpornyongpan T."/>
            <person name="Mondo S.J."/>
            <person name="Barry K."/>
            <person name="Sandor L."/>
            <person name="Lee J."/>
            <person name="Lipzen A."/>
            <person name="Pangilinan J."/>
            <person name="LaButti K."/>
            <person name="Hainaut M."/>
            <person name="Henrissat B."/>
            <person name="Grigoriev I.V."/>
            <person name="Spatafora J.W."/>
            <person name="Aime M.C."/>
        </authorList>
    </citation>
    <scope>NUCLEOTIDE SEQUENCE [LARGE SCALE GENOMIC DNA]</scope>
    <source>
        <strain evidence="1 2">SA 807</strain>
    </source>
</reference>
<proteinExistence type="predicted"/>
<sequence length="784" mass="82737">MSGPTSGSQRPEDRLPTKGSFNVRESRVVSIYDKYLYDPKDLESSDPRRRELARKASNLKLQGGRPNLNEANGQPRRTMQRKSSLTWAKGTKGGDEDEQLGLPISESKRESGAWGLGLGMLGGSSSDSESESDEDQDRNDNNVRARGPSPRSRPPQPQPQPGQPQNKQLMGLKSQFLESSKHESWSTRAAAVGQRPPDNASQNPPSLKMLGLKSSKMAGSVAPPPPASTFANAYADLREEHQRSRIVSTSEYGDDSSRHGSAIGFAGQDYSVMDDGGATRASSTFSPETKPNRMIGNPSGAPARPISPRTALTKQLGLASPDPPQDVGKGESEGRNASSPGNDYFSQGNAAFLASSSAAPSSRSLTSSNSSGSLTVPSASPGFGPSSAPTSGPSPVPLQRSPSPHGPMATMPDAAAQAAARPQNQYNALHSPRSPSRPMAPQGSMASRHGDGPSPPRPALTNPRSDLNGRMLEGGPRVGPGGVQAGHPQGLMPGGGGGVHPRAGPQVGPSFSEVQGPAKRQSIFRRSMNLFAASGGPPPPGGPQQPPQGRRQSMFRRSMAFFMGGGANTGERLLGPPVMPTPAPEPGPVRVKGFTDDSEKLDHSRKSRYLGAGGDGFEWDVTGQGANFWKRFSRAQRQANDAAVQEASKEWHERMRKGSRKLAWMAAIGLVLVVGLIVGVILWRERVSPSSSSDSLPGSVNKANFGGTSVGAGETLSWTPATSATSTSLGKRWEATPTPISPLPLSSPFGRPIHPHTPFHLKGDHSLSLTHLTALFPQSSLCFL</sequence>
<dbReference type="Proteomes" id="UP000245626">
    <property type="component" value="Unassembled WGS sequence"/>
</dbReference>
<evidence type="ECO:0000313" key="2">
    <source>
        <dbReference type="Proteomes" id="UP000245626"/>
    </source>
</evidence>
<name>A0ACD0P0P7_9BASI</name>
<dbReference type="EMBL" id="KZ819832">
    <property type="protein sequence ID" value="PWN51586.1"/>
    <property type="molecule type" value="Genomic_DNA"/>
</dbReference>
<protein>
    <submittedName>
        <fullName evidence="1">Uncharacterized protein</fullName>
    </submittedName>
</protein>